<dbReference type="Pfam" id="PF25583">
    <property type="entry name" value="WCX"/>
    <property type="match status" value="1"/>
</dbReference>
<sequence length="354" mass="39898">MSTHHEAFYRLWHLLRQIPRYPQKVTTSEIEHGLAALGVSVSGRTLQRDLQDLSRLFPIVADERSKPYGWSWAREAKCFDLPGLSLEEALAWVLVEQHLRPLLPASAMDHLQRYFQAARERLDAEPAPGRRRNWLHKIRSVQPTQTLIPPEIPATIQRTVSEALLQERQLEVHYRKKGQQQASLYRVHPLALVLRGSVLYLQARLFDYPDTRILALHRIEQARILEPSAIAPEGFDLDEQAKRGVWDFGSGAHLRLRLHFRAGKGEHLLETPLSPDQKVDPTPGGGPGCLALTATVADTPQLRWWLLGFGAGVEVLEPASLRDELAQETRRMAEQYAASANLEPDVAAPSLHGA</sequence>
<keyword evidence="3" id="KW-0238">DNA-binding</keyword>
<keyword evidence="4" id="KW-1185">Reference proteome</keyword>
<reference evidence="3 4" key="1">
    <citation type="submission" date="2019-03" db="EMBL/GenBank/DDBJ databases">
        <title>Genomic Encyclopedia of Type Strains, Phase IV (KMG-IV): sequencing the most valuable type-strain genomes for metagenomic binning, comparative biology and taxonomic classification.</title>
        <authorList>
            <person name="Goeker M."/>
        </authorList>
    </citation>
    <scope>NUCLEOTIDE SEQUENCE [LARGE SCALE GENOMIC DNA]</scope>
    <source>
        <strain evidence="3 4">DSM 18507</strain>
    </source>
</reference>
<evidence type="ECO:0000313" key="3">
    <source>
        <dbReference type="EMBL" id="TCW29547.1"/>
    </source>
</evidence>
<dbReference type="Pfam" id="PF13280">
    <property type="entry name" value="WYL"/>
    <property type="match status" value="1"/>
</dbReference>
<organism evidence="3 4">
    <name type="scientific">Gulbenkiania mobilis</name>
    <dbReference type="NCBI Taxonomy" id="397457"/>
    <lineage>
        <taxon>Bacteria</taxon>
        <taxon>Pseudomonadati</taxon>
        <taxon>Pseudomonadota</taxon>
        <taxon>Betaproteobacteria</taxon>
        <taxon>Neisseriales</taxon>
        <taxon>Chromobacteriaceae</taxon>
        <taxon>Gulbenkiania</taxon>
    </lineage>
</organism>
<gene>
    <name evidence="3" type="ORF">EV669_10921</name>
</gene>
<comment type="caution">
    <text evidence="3">The sequence shown here is derived from an EMBL/GenBank/DDBJ whole genome shotgun (WGS) entry which is preliminary data.</text>
</comment>
<protein>
    <submittedName>
        <fullName evidence="3">DNA-binding transcriptional regulator YafY</fullName>
    </submittedName>
</protein>
<dbReference type="InterPro" id="IPR026881">
    <property type="entry name" value="WYL_dom"/>
</dbReference>
<dbReference type="PROSITE" id="PS52050">
    <property type="entry name" value="WYL"/>
    <property type="match status" value="1"/>
</dbReference>
<dbReference type="PANTHER" id="PTHR34580">
    <property type="match status" value="1"/>
</dbReference>
<dbReference type="InterPro" id="IPR057727">
    <property type="entry name" value="WCX_dom"/>
</dbReference>
<dbReference type="InterPro" id="IPR051534">
    <property type="entry name" value="CBASS_pafABC_assoc_protein"/>
</dbReference>
<proteinExistence type="predicted"/>
<name>A0ABY2CZ09_GULMO</name>
<feature type="domain" description="WYL" evidence="1">
    <location>
        <begin position="158"/>
        <end position="224"/>
    </location>
</feature>
<evidence type="ECO:0000259" key="1">
    <source>
        <dbReference type="Pfam" id="PF13280"/>
    </source>
</evidence>
<dbReference type="PANTHER" id="PTHR34580:SF1">
    <property type="entry name" value="PROTEIN PAFC"/>
    <property type="match status" value="1"/>
</dbReference>
<evidence type="ECO:0000313" key="4">
    <source>
        <dbReference type="Proteomes" id="UP000294801"/>
    </source>
</evidence>
<dbReference type="Proteomes" id="UP000294801">
    <property type="component" value="Unassembled WGS sequence"/>
</dbReference>
<feature type="domain" description="WCX" evidence="2">
    <location>
        <begin position="254"/>
        <end position="333"/>
    </location>
</feature>
<dbReference type="GO" id="GO:0003677">
    <property type="term" value="F:DNA binding"/>
    <property type="evidence" value="ECO:0007669"/>
    <property type="project" value="UniProtKB-KW"/>
</dbReference>
<accession>A0ABY2CZ09</accession>
<dbReference type="EMBL" id="SMDA01000009">
    <property type="protein sequence ID" value="TCW29547.1"/>
    <property type="molecule type" value="Genomic_DNA"/>
</dbReference>
<evidence type="ECO:0000259" key="2">
    <source>
        <dbReference type="Pfam" id="PF25583"/>
    </source>
</evidence>
<dbReference type="RefSeq" id="WP_132098830.1">
    <property type="nucleotide sequence ID" value="NZ_SMDA01000009.1"/>
</dbReference>